<keyword evidence="3" id="KW-0808">Transferase</keyword>
<dbReference type="GO" id="GO:0016757">
    <property type="term" value="F:glycosyltransferase activity"/>
    <property type="evidence" value="ECO:0007669"/>
    <property type="project" value="UniProtKB-KW"/>
</dbReference>
<comment type="caution">
    <text evidence="5">The sequence shown here is derived from an EMBL/GenBank/DDBJ whole genome shotgun (WGS) entry which is preliminary data.</text>
</comment>
<evidence type="ECO:0000313" key="5">
    <source>
        <dbReference type="EMBL" id="MCA9380885.1"/>
    </source>
</evidence>
<dbReference type="InterPro" id="IPR001173">
    <property type="entry name" value="Glyco_trans_2-like"/>
</dbReference>
<evidence type="ECO:0000256" key="1">
    <source>
        <dbReference type="ARBA" id="ARBA00006739"/>
    </source>
</evidence>
<evidence type="ECO:0000259" key="4">
    <source>
        <dbReference type="Pfam" id="PF00535"/>
    </source>
</evidence>
<name>A0A955L1L2_9BACT</name>
<dbReference type="PANTHER" id="PTHR43179:SF12">
    <property type="entry name" value="GALACTOFURANOSYLTRANSFERASE GLFT2"/>
    <property type="match status" value="1"/>
</dbReference>
<sequence length="268" mass="30647">MNKTKPSVSIVVVTWNSENDIKDCLNSIQNQTYTNIDKVIVVDNNSSDSTVQIIENDFKEVDLIESKKNTYFTGGHNIGIKHAIDTYHSDYIAIFNPDTLVDPKWIEVMVENVSTDTKIGVAGSKIKFWNNSNEGKINSAGLVYDGFMQAYDNGFMEEDNRQYDNTKEVSAVSGCCMLLSSQMIKEIGAFWGPLRMYMEDLELCIRAKKHGWKVLYVGTTQVGHKWMQSTNKNKAIKLDRWKKRNWILIALRHYGIKRKLAVIKNAIF</sequence>
<dbReference type="InterPro" id="IPR029044">
    <property type="entry name" value="Nucleotide-diphossugar_trans"/>
</dbReference>
<dbReference type="SUPFAM" id="SSF53448">
    <property type="entry name" value="Nucleotide-diphospho-sugar transferases"/>
    <property type="match status" value="1"/>
</dbReference>
<evidence type="ECO:0000313" key="6">
    <source>
        <dbReference type="Proteomes" id="UP000775877"/>
    </source>
</evidence>
<protein>
    <submittedName>
        <fullName evidence="5">Glycosyltransferase family 2 protein</fullName>
    </submittedName>
</protein>
<dbReference type="AlphaFoldDB" id="A0A955L1L2"/>
<dbReference type="Gene3D" id="3.90.550.10">
    <property type="entry name" value="Spore Coat Polysaccharide Biosynthesis Protein SpsA, Chain A"/>
    <property type="match status" value="1"/>
</dbReference>
<proteinExistence type="inferred from homology"/>
<accession>A0A955L1L2</accession>
<comment type="similarity">
    <text evidence="1">Belongs to the glycosyltransferase 2 family.</text>
</comment>
<feature type="domain" description="Glycosyltransferase 2-like" evidence="4">
    <location>
        <begin position="9"/>
        <end position="187"/>
    </location>
</feature>
<reference evidence="5" key="2">
    <citation type="journal article" date="2021" name="Microbiome">
        <title>Successional dynamics and alternative stable states in a saline activated sludge microbial community over 9 years.</title>
        <authorList>
            <person name="Wang Y."/>
            <person name="Ye J."/>
            <person name="Ju F."/>
            <person name="Liu L."/>
            <person name="Boyd J.A."/>
            <person name="Deng Y."/>
            <person name="Parks D.H."/>
            <person name="Jiang X."/>
            <person name="Yin X."/>
            <person name="Woodcroft B.J."/>
            <person name="Tyson G.W."/>
            <person name="Hugenholtz P."/>
            <person name="Polz M.F."/>
            <person name="Zhang T."/>
        </authorList>
    </citation>
    <scope>NUCLEOTIDE SEQUENCE</scope>
    <source>
        <strain evidence="5">HKST-UBA13</strain>
    </source>
</reference>
<dbReference type="Proteomes" id="UP000775877">
    <property type="component" value="Unassembled WGS sequence"/>
</dbReference>
<dbReference type="PANTHER" id="PTHR43179">
    <property type="entry name" value="RHAMNOSYLTRANSFERASE WBBL"/>
    <property type="match status" value="1"/>
</dbReference>
<evidence type="ECO:0000256" key="3">
    <source>
        <dbReference type="ARBA" id="ARBA00022679"/>
    </source>
</evidence>
<dbReference type="EMBL" id="JAGQLJ010000024">
    <property type="protein sequence ID" value="MCA9380885.1"/>
    <property type="molecule type" value="Genomic_DNA"/>
</dbReference>
<organism evidence="5 6">
    <name type="scientific">Candidatus Dojkabacteria bacterium</name>
    <dbReference type="NCBI Taxonomy" id="2099670"/>
    <lineage>
        <taxon>Bacteria</taxon>
        <taxon>Candidatus Dojkabacteria</taxon>
    </lineage>
</organism>
<gene>
    <name evidence="5" type="ORF">KC678_01330</name>
</gene>
<evidence type="ECO:0000256" key="2">
    <source>
        <dbReference type="ARBA" id="ARBA00022676"/>
    </source>
</evidence>
<dbReference type="CDD" id="cd04186">
    <property type="entry name" value="GT_2_like_c"/>
    <property type="match status" value="1"/>
</dbReference>
<keyword evidence="2" id="KW-0328">Glycosyltransferase</keyword>
<reference evidence="5" key="1">
    <citation type="submission" date="2020-04" db="EMBL/GenBank/DDBJ databases">
        <authorList>
            <person name="Zhang T."/>
        </authorList>
    </citation>
    <scope>NUCLEOTIDE SEQUENCE</scope>
    <source>
        <strain evidence="5">HKST-UBA13</strain>
    </source>
</reference>
<dbReference type="Pfam" id="PF00535">
    <property type="entry name" value="Glycos_transf_2"/>
    <property type="match status" value="1"/>
</dbReference>